<reference evidence="4 5" key="1">
    <citation type="submission" date="2016-05" db="EMBL/GenBank/DDBJ databases">
        <title>Paenibacillus oryzae. sp. nov., isolated from the rice root.</title>
        <authorList>
            <person name="Zhang J."/>
            <person name="Zhang X."/>
        </authorList>
    </citation>
    <scope>NUCLEOTIDE SEQUENCE [LARGE SCALE GENOMIC DNA]</scope>
    <source>
        <strain evidence="4 5">1DrF-4</strain>
    </source>
</reference>
<protein>
    <recommendedName>
        <fullName evidence="3">NodB homology domain-containing protein</fullName>
    </recommendedName>
</protein>
<evidence type="ECO:0000313" key="5">
    <source>
        <dbReference type="Proteomes" id="UP000092024"/>
    </source>
</evidence>
<feature type="domain" description="NodB homology" evidence="3">
    <location>
        <begin position="111"/>
        <end position="295"/>
    </location>
</feature>
<name>A0A1A5YFM1_9BACL</name>
<comment type="caution">
    <text evidence="4">The sequence shown here is derived from an EMBL/GenBank/DDBJ whole genome shotgun (WGS) entry which is preliminary data.</text>
</comment>
<feature type="compositionally biased region" description="Basic residues" evidence="1">
    <location>
        <begin position="66"/>
        <end position="83"/>
    </location>
</feature>
<dbReference type="PANTHER" id="PTHR10587">
    <property type="entry name" value="GLYCOSYL TRANSFERASE-RELATED"/>
    <property type="match status" value="1"/>
</dbReference>
<dbReference type="RefSeq" id="WP_068684994.1">
    <property type="nucleotide sequence ID" value="NZ_LYPA01000065.1"/>
</dbReference>
<feature type="signal peptide" evidence="2">
    <location>
        <begin position="1"/>
        <end position="32"/>
    </location>
</feature>
<dbReference type="EMBL" id="LYPA01000065">
    <property type="protein sequence ID" value="OBR64383.1"/>
    <property type="molecule type" value="Genomic_DNA"/>
</dbReference>
<dbReference type="Proteomes" id="UP000092024">
    <property type="component" value="Unassembled WGS sequence"/>
</dbReference>
<dbReference type="STRING" id="1844972.A7K91_12840"/>
<dbReference type="GO" id="GO:0005975">
    <property type="term" value="P:carbohydrate metabolic process"/>
    <property type="evidence" value="ECO:0007669"/>
    <property type="project" value="InterPro"/>
</dbReference>
<feature type="chain" id="PRO_5008340296" description="NodB homology domain-containing protein" evidence="2">
    <location>
        <begin position="33"/>
        <end position="307"/>
    </location>
</feature>
<keyword evidence="5" id="KW-1185">Reference proteome</keyword>
<dbReference type="GO" id="GO:0016810">
    <property type="term" value="F:hydrolase activity, acting on carbon-nitrogen (but not peptide) bonds"/>
    <property type="evidence" value="ECO:0007669"/>
    <property type="project" value="InterPro"/>
</dbReference>
<dbReference type="PROSITE" id="PS51677">
    <property type="entry name" value="NODB"/>
    <property type="match status" value="1"/>
</dbReference>
<evidence type="ECO:0000256" key="2">
    <source>
        <dbReference type="SAM" id="SignalP"/>
    </source>
</evidence>
<evidence type="ECO:0000256" key="1">
    <source>
        <dbReference type="SAM" id="MobiDB-lite"/>
    </source>
</evidence>
<evidence type="ECO:0000259" key="3">
    <source>
        <dbReference type="PROSITE" id="PS51677"/>
    </source>
</evidence>
<gene>
    <name evidence="4" type="ORF">A7K91_12840</name>
</gene>
<dbReference type="CDD" id="cd10917">
    <property type="entry name" value="CE4_NodB_like_6s_7s"/>
    <property type="match status" value="1"/>
</dbReference>
<sequence>MSYTRSRLFLRFIAAGLCCLLLLTTQPVSMHAAIPHINESDHELQAAAGAVRPAVNAKKTAAGKRSSQKKRQRQHKAKKRNAVRQKSGMSWVQLHQQFPGTFMLNGARDQKKVALTFDDVPDPRVTPAVLDVLARYNICATFFVVGERAAKHPELVARIMREGHVIGNHSYNHAVFSKLSLEQFQWQLGRTNEILYSITGKKPTLLRPPYGELLPSQVKWSQEKGYTVVNWDVDSEDWRNNPDSSRVLANIRKTLQSGSIILQHAGGGSKQDLSGTLNALPPLIEWLQGKGYTLVTLPELLNRKPYR</sequence>
<dbReference type="SUPFAM" id="SSF88713">
    <property type="entry name" value="Glycoside hydrolase/deacetylase"/>
    <property type="match status" value="1"/>
</dbReference>
<dbReference type="InterPro" id="IPR011330">
    <property type="entry name" value="Glyco_hydro/deAcase_b/a-brl"/>
</dbReference>
<dbReference type="InterPro" id="IPR050248">
    <property type="entry name" value="Polysacc_deacetylase_ArnD"/>
</dbReference>
<evidence type="ECO:0000313" key="4">
    <source>
        <dbReference type="EMBL" id="OBR64383.1"/>
    </source>
</evidence>
<dbReference type="InterPro" id="IPR002509">
    <property type="entry name" value="NODB_dom"/>
</dbReference>
<dbReference type="AlphaFoldDB" id="A0A1A5YFM1"/>
<organism evidence="4 5">
    <name type="scientific">Paenibacillus oryzae</name>
    <dbReference type="NCBI Taxonomy" id="1844972"/>
    <lineage>
        <taxon>Bacteria</taxon>
        <taxon>Bacillati</taxon>
        <taxon>Bacillota</taxon>
        <taxon>Bacilli</taxon>
        <taxon>Bacillales</taxon>
        <taxon>Paenibacillaceae</taxon>
        <taxon>Paenibacillus</taxon>
    </lineage>
</organism>
<dbReference type="Pfam" id="PF01522">
    <property type="entry name" value="Polysacc_deac_1"/>
    <property type="match status" value="1"/>
</dbReference>
<keyword evidence="2" id="KW-0732">Signal</keyword>
<dbReference type="Gene3D" id="3.20.20.370">
    <property type="entry name" value="Glycoside hydrolase/deacetylase"/>
    <property type="match status" value="1"/>
</dbReference>
<feature type="region of interest" description="Disordered" evidence="1">
    <location>
        <begin position="56"/>
        <end position="87"/>
    </location>
</feature>
<proteinExistence type="predicted"/>
<accession>A0A1A5YFM1</accession>